<comment type="caution">
    <text evidence="2">The sequence shown here is derived from an EMBL/GenBank/DDBJ whole genome shotgun (WGS) entry which is preliminary data.</text>
</comment>
<dbReference type="EMBL" id="VBWO01000015">
    <property type="protein sequence ID" value="TLF37391.1"/>
    <property type="molecule type" value="Genomic_DNA"/>
</dbReference>
<dbReference type="InterPro" id="IPR011009">
    <property type="entry name" value="Kinase-like_dom_sf"/>
</dbReference>
<keyword evidence="2" id="KW-0808">Transferase</keyword>
<dbReference type="Gene3D" id="3.30.200.20">
    <property type="entry name" value="Phosphorylase Kinase, domain 1"/>
    <property type="match status" value="1"/>
</dbReference>
<evidence type="ECO:0000313" key="2">
    <source>
        <dbReference type="EMBL" id="TLF37391.1"/>
    </source>
</evidence>
<reference evidence="2 3" key="1">
    <citation type="submission" date="2019-05" db="EMBL/GenBank/DDBJ databases">
        <title>Genome-based reclassification of Lactobacillus casei as Lactobacillus casei subsp. casei. subsp.nov., description of Lactobacillus casei subsp. zeae subsp. nov., and emended description of Lactobacillus casei.</title>
        <authorList>
            <person name="Huang C.-H."/>
        </authorList>
    </citation>
    <scope>NUCLEOTIDE SEQUENCE [LARGE SCALE GENOMIC DNA]</scope>
    <source>
        <strain evidence="2 3">CRBIP24.44</strain>
    </source>
</reference>
<dbReference type="InterPro" id="IPR002575">
    <property type="entry name" value="Aminoglycoside_PTrfase"/>
</dbReference>
<dbReference type="AlphaFoldDB" id="A0A5R8LJL0"/>
<gene>
    <name evidence="2" type="ORF">FEI15_13125</name>
</gene>
<accession>A0A5R8LJL0</accession>
<dbReference type="GO" id="GO:0016740">
    <property type="term" value="F:transferase activity"/>
    <property type="evidence" value="ECO:0007669"/>
    <property type="project" value="UniProtKB-KW"/>
</dbReference>
<dbReference type="SUPFAM" id="SSF56112">
    <property type="entry name" value="Protein kinase-like (PK-like)"/>
    <property type="match status" value="1"/>
</dbReference>
<dbReference type="Proteomes" id="UP000309885">
    <property type="component" value="Unassembled WGS sequence"/>
</dbReference>
<name>A0A5R8LJL0_LACZE</name>
<dbReference type="RefSeq" id="WP_138131770.1">
    <property type="nucleotide sequence ID" value="NZ_VBWO01000015.1"/>
</dbReference>
<organism evidence="2 3">
    <name type="scientific">Lacticaseibacillus zeae</name>
    <name type="common">Lactobacillus zeae</name>
    <dbReference type="NCBI Taxonomy" id="57037"/>
    <lineage>
        <taxon>Bacteria</taxon>
        <taxon>Bacillati</taxon>
        <taxon>Bacillota</taxon>
        <taxon>Bacilli</taxon>
        <taxon>Lactobacillales</taxon>
        <taxon>Lactobacillaceae</taxon>
        <taxon>Lacticaseibacillus</taxon>
    </lineage>
</organism>
<evidence type="ECO:0000313" key="3">
    <source>
        <dbReference type="Proteomes" id="UP000309885"/>
    </source>
</evidence>
<dbReference type="Pfam" id="PF01636">
    <property type="entry name" value="APH"/>
    <property type="match status" value="1"/>
</dbReference>
<proteinExistence type="predicted"/>
<protein>
    <submittedName>
        <fullName evidence="2">Aminoglycoside phosphotransferase family protein</fullName>
    </submittedName>
</protein>
<sequence>MPDLDRIVNAYDLGQIRKVTPMTNGKSGRAWRVETDMATVLVKTVADVARACLEFALTQAIQAEDCDVTPALLSTTDRQPFVTVDHQVYRVQNYWEQAAMKPSLTATLACYKKIRVVLDRFEYPWSPDDSHSLDRLWESQRVSLAQNWSGIYEQLIPMITQLETIDHRQETWVHGDLGRWNLLSLANEKVAIIDFGESRRGPRFLDFTALFDSFMPRDKNAVKMYKDRFCDLARIEEEDHRIFLATVQLWLVKGMLVAVEKMPERVQNFGDQVQLVGNLSS</sequence>
<dbReference type="Gene3D" id="3.90.1200.10">
    <property type="match status" value="1"/>
</dbReference>
<evidence type="ECO:0000259" key="1">
    <source>
        <dbReference type="Pfam" id="PF01636"/>
    </source>
</evidence>
<feature type="domain" description="Aminoglycoside phosphotransferase" evidence="1">
    <location>
        <begin position="142"/>
        <end position="232"/>
    </location>
</feature>